<protein>
    <submittedName>
        <fullName evidence="2">Alpha-E domain-containing protein</fullName>
    </submittedName>
</protein>
<evidence type="ECO:0000259" key="1">
    <source>
        <dbReference type="Pfam" id="PF04168"/>
    </source>
</evidence>
<dbReference type="EMBL" id="DWVP01000013">
    <property type="protein sequence ID" value="HJC84920.1"/>
    <property type="molecule type" value="Genomic_DNA"/>
</dbReference>
<organism evidence="2 3">
    <name type="scientific">Candidatus Corynebacterium faecigallinarum</name>
    <dbReference type="NCBI Taxonomy" id="2838528"/>
    <lineage>
        <taxon>Bacteria</taxon>
        <taxon>Bacillati</taxon>
        <taxon>Actinomycetota</taxon>
        <taxon>Actinomycetes</taxon>
        <taxon>Mycobacteriales</taxon>
        <taxon>Corynebacteriaceae</taxon>
        <taxon>Corynebacterium</taxon>
    </lineage>
</organism>
<dbReference type="Pfam" id="PF04168">
    <property type="entry name" value="Alpha-E"/>
    <property type="match status" value="1"/>
</dbReference>
<dbReference type="PANTHER" id="PTHR34595">
    <property type="entry name" value="BLR5612 PROTEIN"/>
    <property type="match status" value="1"/>
</dbReference>
<dbReference type="PANTHER" id="PTHR34595:SF7">
    <property type="entry name" value="SLL1039 PROTEIN"/>
    <property type="match status" value="1"/>
</dbReference>
<evidence type="ECO:0000313" key="2">
    <source>
        <dbReference type="EMBL" id="HJC84920.1"/>
    </source>
</evidence>
<dbReference type="Proteomes" id="UP000823858">
    <property type="component" value="Unassembled WGS sequence"/>
</dbReference>
<reference evidence="2" key="1">
    <citation type="journal article" date="2021" name="PeerJ">
        <title>Extensive microbial diversity within the chicken gut microbiome revealed by metagenomics and culture.</title>
        <authorList>
            <person name="Gilroy R."/>
            <person name="Ravi A."/>
            <person name="Getino M."/>
            <person name="Pursley I."/>
            <person name="Horton D.L."/>
            <person name="Alikhan N.F."/>
            <person name="Baker D."/>
            <person name="Gharbi K."/>
            <person name="Hall N."/>
            <person name="Watson M."/>
            <person name="Adriaenssens E.M."/>
            <person name="Foster-Nyarko E."/>
            <person name="Jarju S."/>
            <person name="Secka A."/>
            <person name="Antonio M."/>
            <person name="Oren A."/>
            <person name="Chaudhuri R.R."/>
            <person name="La Ragione R."/>
            <person name="Hildebrand F."/>
            <person name="Pallen M.J."/>
        </authorList>
    </citation>
    <scope>NUCLEOTIDE SEQUENCE</scope>
    <source>
        <strain evidence="2">ChiHjej13B12-4958</strain>
    </source>
</reference>
<comment type="caution">
    <text evidence="2">The sequence shown here is derived from an EMBL/GenBank/DDBJ whole genome shotgun (WGS) entry which is preliminary data.</text>
</comment>
<feature type="domain" description="DUF403" evidence="1">
    <location>
        <begin position="1"/>
        <end position="292"/>
    </location>
</feature>
<gene>
    <name evidence="2" type="ORF">H9751_05155</name>
</gene>
<dbReference type="AlphaFoldDB" id="A0A9D2QC72"/>
<proteinExistence type="predicted"/>
<sequence>MLSRIAESLFWIGRYIERADDQARVLTTYVEHTTDADSTTFSADLCHAMGTPVEETVDPDETWSRLGIDPESPQSMVSALNNCRDSARRAREILATPTWEAINRSYRMAASGRLSLMRPALACREVHDSCSTVIGTLHATMPRDQAWHFLNAGRFIERIDMTARIIHATVVAPALPAHHHLLLQACGAQQSFVLTRGREDNLTAAVDFLLRDRLSPRSVIFCLEGVRSCLTDLDPTPLRSGFEDDSQRLLGQLSARIEYMQANKTLGQLGELTHMIQETGAKATQALSGRYFEGALSPLWHER</sequence>
<evidence type="ECO:0000313" key="3">
    <source>
        <dbReference type="Proteomes" id="UP000823858"/>
    </source>
</evidence>
<dbReference type="InterPro" id="IPR007296">
    <property type="entry name" value="DUF403"/>
</dbReference>
<accession>A0A9D2QC72</accession>
<name>A0A9D2QC72_9CORY</name>
<dbReference type="InterPro" id="IPR051680">
    <property type="entry name" value="ATP-dep_Glu-Cys_Ligase-2"/>
</dbReference>
<reference evidence="2" key="2">
    <citation type="submission" date="2021-04" db="EMBL/GenBank/DDBJ databases">
        <authorList>
            <person name="Gilroy R."/>
        </authorList>
    </citation>
    <scope>NUCLEOTIDE SEQUENCE</scope>
    <source>
        <strain evidence="2">ChiHjej13B12-4958</strain>
    </source>
</reference>